<evidence type="ECO:0000313" key="13">
    <source>
        <dbReference type="EMBL" id="QGV11523.1"/>
    </source>
</evidence>
<comment type="catalytic activity">
    <reaction evidence="9 10">
        <text>a long-chain fatty acyl-CoA + 2 NADPH + 2 H(+) = a long-chain primary fatty alcohol + 2 NADP(+) + CoA</text>
        <dbReference type="Rhea" id="RHEA:52716"/>
        <dbReference type="ChEBI" id="CHEBI:15378"/>
        <dbReference type="ChEBI" id="CHEBI:57287"/>
        <dbReference type="ChEBI" id="CHEBI:57783"/>
        <dbReference type="ChEBI" id="CHEBI:58349"/>
        <dbReference type="ChEBI" id="CHEBI:77396"/>
        <dbReference type="ChEBI" id="CHEBI:83139"/>
        <dbReference type="EC" id="1.2.1.84"/>
    </reaction>
</comment>
<keyword evidence="8 10" id="KW-0472">Membrane</keyword>
<dbReference type="InterPro" id="IPR036291">
    <property type="entry name" value="NAD(P)-bd_dom_sf"/>
</dbReference>
<dbReference type="GO" id="GO:0035336">
    <property type="term" value="P:long-chain fatty-acyl-CoA metabolic process"/>
    <property type="evidence" value="ECO:0007669"/>
    <property type="project" value="TreeGrafter"/>
</dbReference>
<evidence type="ECO:0000259" key="12">
    <source>
        <dbReference type="Pfam" id="PF07993"/>
    </source>
</evidence>
<evidence type="ECO:0000256" key="8">
    <source>
        <dbReference type="ARBA" id="ARBA00023136"/>
    </source>
</evidence>
<accession>A0A650FKT4</accession>
<dbReference type="InterPro" id="IPR033640">
    <property type="entry name" value="FAR_C"/>
</dbReference>
<evidence type="ECO:0000259" key="11">
    <source>
        <dbReference type="Pfam" id="PF03015"/>
    </source>
</evidence>
<name>A0A650FKT4_9HYME</name>
<sequence length="522" mass="59596">MTLINTNLEYNSNTALQKFYACQNVLITGGTGFLGKLLIEKLLRSCPDLSSIFIVIRPKKGQDAYHRLETLFEDTIFDRMRKEVPKYRHKVIAIAGDCSLPGLGISPTDRQLIIRDVNIVFNVAATVRFDERIKQAVGINVNGTKEMLDIARQIKNLKVIIHVSTAYSNCNRRNIEEKYYDPPLSGDNVIKLVQSLDDKKLDSITPTLLGDFPNTYAYTKCIAEQVVQQYGRDLPTGIFRPAIVISTYNEPVEGWVDNIFGPTGALVGGGAGLIRTMNMDRECTAELIPADYTVNALIATAWDVANNKNEDADPPIYNFHGSWDKSFTWGEYVDLAFKYGKKKPSIRSVWCYSLTATKNVYLYWILSFFLHILPAFFIDAGLFLSGKETKLLKMYKKVHKFSTVTTYFGLRKWNFTNVNMSRLWEKLSSEDKEMYHFSMKNIDWDDYMRKCVDGLRLYIFKDDPDNVETARKRMAKILILHKVLKYTVMSLCVYGLYYILSFVFSISGSTVLAPIIETVSVR</sequence>
<dbReference type="Pfam" id="PF07993">
    <property type="entry name" value="NAD_binding_4"/>
    <property type="match status" value="1"/>
</dbReference>
<evidence type="ECO:0000256" key="3">
    <source>
        <dbReference type="ARBA" id="ARBA00022516"/>
    </source>
</evidence>
<dbReference type="PANTHER" id="PTHR11011:SF60">
    <property type="entry name" value="FATTY ACYL-COA REDUCTASE-RELATED"/>
    <property type="match status" value="1"/>
</dbReference>
<evidence type="ECO:0000256" key="9">
    <source>
        <dbReference type="ARBA" id="ARBA00052530"/>
    </source>
</evidence>
<keyword evidence="6 10" id="KW-1133">Transmembrane helix</keyword>
<keyword evidence="7 10" id="KW-0443">Lipid metabolism</keyword>
<dbReference type="SUPFAM" id="SSF51735">
    <property type="entry name" value="NAD(P)-binding Rossmann-fold domains"/>
    <property type="match status" value="1"/>
</dbReference>
<comment type="function">
    <text evidence="10">Catalyzes the reduction of fatty acyl-CoA to fatty alcohols.</text>
</comment>
<dbReference type="GO" id="GO:0080019">
    <property type="term" value="F:alcohol-forming very long-chain fatty acyl-CoA reductase activity"/>
    <property type="evidence" value="ECO:0007669"/>
    <property type="project" value="InterPro"/>
</dbReference>
<feature type="domain" description="Fatty acyl-CoA reductase C-terminal" evidence="11">
    <location>
        <begin position="370"/>
        <end position="462"/>
    </location>
</feature>
<evidence type="ECO:0000256" key="5">
    <source>
        <dbReference type="ARBA" id="ARBA00022857"/>
    </source>
</evidence>
<dbReference type="GO" id="GO:0005777">
    <property type="term" value="C:peroxisome"/>
    <property type="evidence" value="ECO:0007669"/>
    <property type="project" value="TreeGrafter"/>
</dbReference>
<evidence type="ECO:0000256" key="1">
    <source>
        <dbReference type="ARBA" id="ARBA00004141"/>
    </source>
</evidence>
<keyword evidence="3 10" id="KW-0444">Lipid biosynthesis</keyword>
<dbReference type="InterPro" id="IPR013120">
    <property type="entry name" value="FAR_NAD-bd"/>
</dbReference>
<dbReference type="EC" id="1.2.1.84" evidence="10"/>
<organism evidence="13">
    <name type="scientific">Tetrastichus brontispae</name>
    <dbReference type="NCBI Taxonomy" id="2033808"/>
    <lineage>
        <taxon>Eukaryota</taxon>
        <taxon>Metazoa</taxon>
        <taxon>Ecdysozoa</taxon>
        <taxon>Arthropoda</taxon>
        <taxon>Hexapoda</taxon>
        <taxon>Insecta</taxon>
        <taxon>Pterygota</taxon>
        <taxon>Neoptera</taxon>
        <taxon>Endopterygota</taxon>
        <taxon>Hymenoptera</taxon>
        <taxon>Apocrita</taxon>
        <taxon>Proctotrupomorpha</taxon>
        <taxon>Chalcidoidea</taxon>
        <taxon>Eulophidae</taxon>
        <taxon>Tetrastichinae</taxon>
        <taxon>Tetrastichus</taxon>
    </lineage>
</organism>
<feature type="domain" description="Thioester reductase (TE)" evidence="12">
    <location>
        <begin position="27"/>
        <end position="296"/>
    </location>
</feature>
<reference evidence="13" key="1">
    <citation type="submission" date="2019-09" db="EMBL/GenBank/DDBJ databases">
        <title>Transcriptome expression in two lineages of Tetrastichus brontispae, implications in the parasitic wasp host-speciation.</title>
        <authorList>
            <person name="Sanchez-Garcia F.J."/>
            <person name="Hou Y."/>
            <person name="Tang B."/>
        </authorList>
    </citation>
    <scope>NUCLEOTIDE SEQUENCE</scope>
</reference>
<feature type="transmembrane region" description="Helical" evidence="10">
    <location>
        <begin position="361"/>
        <end position="384"/>
    </location>
</feature>
<evidence type="ECO:0000256" key="10">
    <source>
        <dbReference type="RuleBase" id="RU363097"/>
    </source>
</evidence>
<dbReference type="EMBL" id="MN567123">
    <property type="protein sequence ID" value="QGV11523.1"/>
    <property type="molecule type" value="mRNA"/>
</dbReference>
<gene>
    <name evidence="13" type="primary">far22a</name>
</gene>
<dbReference type="GO" id="GO:0102965">
    <property type="term" value="F:alcohol-forming long-chain fatty acyl-CoA reductase activity"/>
    <property type="evidence" value="ECO:0007669"/>
    <property type="project" value="UniProtKB-EC"/>
</dbReference>
<dbReference type="CDD" id="cd05236">
    <property type="entry name" value="FAR-N_SDR_e"/>
    <property type="match status" value="1"/>
</dbReference>
<dbReference type="Gene3D" id="3.40.50.720">
    <property type="entry name" value="NAD(P)-binding Rossmann-like Domain"/>
    <property type="match status" value="1"/>
</dbReference>
<dbReference type="CDD" id="cd09071">
    <property type="entry name" value="FAR_C"/>
    <property type="match status" value="1"/>
</dbReference>
<dbReference type="InterPro" id="IPR026055">
    <property type="entry name" value="FAR"/>
</dbReference>
<evidence type="ECO:0000256" key="6">
    <source>
        <dbReference type="ARBA" id="ARBA00022989"/>
    </source>
</evidence>
<comment type="similarity">
    <text evidence="2 10">Belongs to the fatty acyl-CoA reductase family.</text>
</comment>
<comment type="subcellular location">
    <subcellularLocation>
        <location evidence="1">Membrane</location>
        <topology evidence="1">Multi-pass membrane protein</topology>
    </subcellularLocation>
</comment>
<dbReference type="FunFam" id="3.40.50.720:FF:000143">
    <property type="entry name" value="Fatty acyl-CoA reductase"/>
    <property type="match status" value="1"/>
</dbReference>
<dbReference type="AlphaFoldDB" id="A0A650FKT4"/>
<evidence type="ECO:0000256" key="4">
    <source>
        <dbReference type="ARBA" id="ARBA00022692"/>
    </source>
</evidence>
<protein>
    <recommendedName>
        <fullName evidence="10">Fatty acyl-CoA reductase</fullName>
        <ecNumber evidence="10">1.2.1.84</ecNumber>
    </recommendedName>
</protein>
<evidence type="ECO:0000256" key="2">
    <source>
        <dbReference type="ARBA" id="ARBA00005928"/>
    </source>
</evidence>
<keyword evidence="4 10" id="KW-0812">Transmembrane</keyword>
<evidence type="ECO:0000256" key="7">
    <source>
        <dbReference type="ARBA" id="ARBA00023098"/>
    </source>
</evidence>
<proteinExistence type="evidence at transcript level"/>
<keyword evidence="10" id="KW-0560">Oxidoreductase</keyword>
<dbReference type="Pfam" id="PF03015">
    <property type="entry name" value="Sterile"/>
    <property type="match status" value="1"/>
</dbReference>
<dbReference type="PANTHER" id="PTHR11011">
    <property type="entry name" value="MALE STERILITY PROTEIN 2-RELATED"/>
    <property type="match status" value="1"/>
</dbReference>
<keyword evidence="5 10" id="KW-0521">NADP</keyword>
<dbReference type="GO" id="GO:0016020">
    <property type="term" value="C:membrane"/>
    <property type="evidence" value="ECO:0007669"/>
    <property type="project" value="UniProtKB-SubCell"/>
</dbReference>